<dbReference type="SUPFAM" id="SSF48264">
    <property type="entry name" value="Cytochrome P450"/>
    <property type="match status" value="1"/>
</dbReference>
<organism evidence="9 10">
    <name type="scientific">Caenorhabditis japonica</name>
    <dbReference type="NCBI Taxonomy" id="281687"/>
    <lineage>
        <taxon>Eukaryota</taxon>
        <taxon>Metazoa</taxon>
        <taxon>Ecdysozoa</taxon>
        <taxon>Nematoda</taxon>
        <taxon>Chromadorea</taxon>
        <taxon>Rhabditida</taxon>
        <taxon>Rhabditina</taxon>
        <taxon>Rhabditomorpha</taxon>
        <taxon>Rhabditoidea</taxon>
        <taxon>Rhabditidae</taxon>
        <taxon>Peloderinae</taxon>
        <taxon>Caenorhabditis</taxon>
    </lineage>
</organism>
<dbReference type="PANTHER" id="PTHR24291">
    <property type="entry name" value="CYTOCHROME P450 FAMILY 4"/>
    <property type="match status" value="1"/>
</dbReference>
<dbReference type="EnsemblMetazoa" id="CJA09587.2">
    <property type="protein sequence ID" value="CJA09587.2"/>
    <property type="gene ID" value="WBGene00128791"/>
</dbReference>
<keyword evidence="7" id="KW-0560">Oxidoreductase</keyword>
<dbReference type="PRINTS" id="PR00463">
    <property type="entry name" value="EP450I"/>
</dbReference>
<proteinExistence type="inferred from homology"/>
<dbReference type="InterPro" id="IPR036396">
    <property type="entry name" value="Cyt_P450_sf"/>
</dbReference>
<feature type="binding site" description="axial binding residue" evidence="6">
    <location>
        <position position="449"/>
    </location>
    <ligand>
        <name>heme</name>
        <dbReference type="ChEBI" id="CHEBI:30413"/>
    </ligand>
    <ligandPart>
        <name>Fe</name>
        <dbReference type="ChEBI" id="CHEBI:18248"/>
    </ligandPart>
</feature>
<dbReference type="PROSITE" id="PS00086">
    <property type="entry name" value="CYTOCHROME_P450"/>
    <property type="match status" value="1"/>
</dbReference>
<keyword evidence="4 6" id="KW-0408">Iron</keyword>
<protein>
    <recommendedName>
        <fullName evidence="11">CYtochrome P450 family</fullName>
    </recommendedName>
</protein>
<evidence type="ECO:0008006" key="11">
    <source>
        <dbReference type="Google" id="ProtNLM"/>
    </source>
</evidence>
<comment type="cofactor">
    <cofactor evidence="1 6">
        <name>heme</name>
        <dbReference type="ChEBI" id="CHEBI:30413"/>
    </cofactor>
</comment>
<evidence type="ECO:0000256" key="4">
    <source>
        <dbReference type="ARBA" id="ARBA00023004"/>
    </source>
</evidence>
<dbReference type="Gene3D" id="1.10.630.10">
    <property type="entry name" value="Cytochrome P450"/>
    <property type="match status" value="1"/>
</dbReference>
<keyword evidence="5 7" id="KW-0503">Monooxygenase</keyword>
<dbReference type="CDD" id="cd20628">
    <property type="entry name" value="CYP4"/>
    <property type="match status" value="1"/>
</dbReference>
<dbReference type="PRINTS" id="PR00385">
    <property type="entry name" value="P450"/>
</dbReference>
<dbReference type="AlphaFoldDB" id="A0A8R1DRN0"/>
<keyword evidence="10" id="KW-1185">Reference proteome</keyword>
<dbReference type="GO" id="GO:0004497">
    <property type="term" value="F:monooxygenase activity"/>
    <property type="evidence" value="ECO:0007669"/>
    <property type="project" value="UniProtKB-KW"/>
</dbReference>
<evidence type="ECO:0000256" key="2">
    <source>
        <dbReference type="ARBA" id="ARBA00010617"/>
    </source>
</evidence>
<reference evidence="10" key="1">
    <citation type="submission" date="2010-08" db="EMBL/GenBank/DDBJ databases">
        <authorList>
            <consortium name="Caenorhabditis japonica Sequencing Consortium"/>
            <person name="Wilson R.K."/>
        </authorList>
    </citation>
    <scope>NUCLEOTIDE SEQUENCE [LARGE SCALE GENOMIC DNA]</scope>
    <source>
        <strain evidence="10">DF5081</strain>
    </source>
</reference>
<dbReference type="InterPro" id="IPR002401">
    <property type="entry name" value="Cyt_P450_E_grp-I"/>
</dbReference>
<evidence type="ECO:0000256" key="8">
    <source>
        <dbReference type="SAM" id="Phobius"/>
    </source>
</evidence>
<dbReference type="PANTHER" id="PTHR24291:SF118">
    <property type="entry name" value="CYTOCHROME P450"/>
    <property type="match status" value="1"/>
</dbReference>
<evidence type="ECO:0000256" key="6">
    <source>
        <dbReference type="PIRSR" id="PIRSR602401-1"/>
    </source>
</evidence>
<dbReference type="GO" id="GO:0005506">
    <property type="term" value="F:iron ion binding"/>
    <property type="evidence" value="ECO:0007669"/>
    <property type="project" value="InterPro"/>
</dbReference>
<evidence type="ECO:0000256" key="3">
    <source>
        <dbReference type="ARBA" id="ARBA00022617"/>
    </source>
</evidence>
<evidence type="ECO:0000313" key="9">
    <source>
        <dbReference type="EnsemblMetazoa" id="CJA09587.1"/>
    </source>
</evidence>
<sequence length="503" mass="57265">MPVFIPVVLGLVLIYIATWIPTFRKWKRHWVYGNKIPGPPAHPILGNLGPILGVGTEDLSEIFIKWADEQREKGASIMRLMLLGNIYVWPLNGKAVAKIVDSTTEINKGDDYGFFDPWLGGGLLLEGFGNRWKSHRKMLTPAFHFAKLGGYLEVFNQEAKILVDLLSDFSHSGETVDIFPYVKRCALDIICETAMGIQMGSQINHDHKYVQAVEGFNKIAVLVSFNPHLKNPFIYWLTGYKKQCDEYLHTLKTFTNKVIQERRAAFESGEVEKETSKRMMNFLDLMLTMEESNELTSEDIRQEVDTFMFAGHDTTTSSTSWACWNLAHHPKIQEKVYEEMVEVYGEDPSTDVTIEDLGKLNYLDRVLKESKRLVPPVPAFQRKLTNDLEIDGHIVPAGGNITIAPLVLHKNQLVFPDPTKFDPDRFLPDEVSKRHSYDFIPFSAGPRNCIGQKFALLNEKVMLSHIIRNFRIEPANDFKATKPCVEVVAKPSMGIPVRLIRRN</sequence>
<evidence type="ECO:0000256" key="1">
    <source>
        <dbReference type="ARBA" id="ARBA00001971"/>
    </source>
</evidence>
<dbReference type="Pfam" id="PF00067">
    <property type="entry name" value="p450"/>
    <property type="match status" value="1"/>
</dbReference>
<dbReference type="GO" id="GO:0016705">
    <property type="term" value="F:oxidoreductase activity, acting on paired donors, with incorporation or reduction of molecular oxygen"/>
    <property type="evidence" value="ECO:0007669"/>
    <property type="project" value="InterPro"/>
</dbReference>
<dbReference type="InterPro" id="IPR017972">
    <property type="entry name" value="Cyt_P450_CS"/>
</dbReference>
<keyword evidence="8" id="KW-1133">Transmembrane helix</keyword>
<keyword evidence="6 7" id="KW-0479">Metal-binding</keyword>
<name>A0A8R1DRN0_CAEJA</name>
<feature type="transmembrane region" description="Helical" evidence="8">
    <location>
        <begin position="6"/>
        <end position="23"/>
    </location>
</feature>
<dbReference type="OMA" id="TSWACWN"/>
<accession>A0A8R1DRN0</accession>
<dbReference type="EnsemblMetazoa" id="CJA09587.1">
    <property type="protein sequence ID" value="CJA09587.1"/>
    <property type="gene ID" value="WBGene00128791"/>
</dbReference>
<dbReference type="InterPro" id="IPR050196">
    <property type="entry name" value="Cytochrome_P450_Monoox"/>
</dbReference>
<dbReference type="InterPro" id="IPR001128">
    <property type="entry name" value="Cyt_P450"/>
</dbReference>
<comment type="similarity">
    <text evidence="2 7">Belongs to the cytochrome P450 family.</text>
</comment>
<reference evidence="9" key="2">
    <citation type="submission" date="2022-06" db="UniProtKB">
        <authorList>
            <consortium name="EnsemblMetazoa"/>
        </authorList>
    </citation>
    <scope>IDENTIFICATION</scope>
    <source>
        <strain evidence="9">DF5081</strain>
    </source>
</reference>
<dbReference type="Proteomes" id="UP000005237">
    <property type="component" value="Unassembled WGS sequence"/>
</dbReference>
<keyword evidence="8" id="KW-0472">Membrane</keyword>
<keyword evidence="8" id="KW-0812">Transmembrane</keyword>
<evidence type="ECO:0000256" key="5">
    <source>
        <dbReference type="ARBA" id="ARBA00023033"/>
    </source>
</evidence>
<dbReference type="GO" id="GO:0020037">
    <property type="term" value="F:heme binding"/>
    <property type="evidence" value="ECO:0007669"/>
    <property type="project" value="InterPro"/>
</dbReference>
<evidence type="ECO:0000313" key="10">
    <source>
        <dbReference type="Proteomes" id="UP000005237"/>
    </source>
</evidence>
<keyword evidence="3 6" id="KW-0349">Heme</keyword>
<evidence type="ECO:0000256" key="7">
    <source>
        <dbReference type="RuleBase" id="RU000461"/>
    </source>
</evidence>